<keyword evidence="2 5" id="KW-0238">DNA-binding</keyword>
<dbReference type="PROSITE" id="PS50995">
    <property type="entry name" value="HTH_MARR_2"/>
    <property type="match status" value="1"/>
</dbReference>
<dbReference type="GO" id="GO:0003677">
    <property type="term" value="F:DNA binding"/>
    <property type="evidence" value="ECO:0007669"/>
    <property type="project" value="UniProtKB-KW"/>
</dbReference>
<dbReference type="PROSITE" id="PS01117">
    <property type="entry name" value="HTH_MARR_1"/>
    <property type="match status" value="1"/>
</dbReference>
<dbReference type="Proteomes" id="UP000592181">
    <property type="component" value="Unassembled WGS sequence"/>
</dbReference>
<dbReference type="InterPro" id="IPR036390">
    <property type="entry name" value="WH_DNA-bd_sf"/>
</dbReference>
<gene>
    <name evidence="5" type="ORF">BJY28_000913</name>
</gene>
<dbReference type="RefSeq" id="WP_179461950.1">
    <property type="nucleotide sequence ID" value="NZ_JACBZX010000001.1"/>
</dbReference>
<evidence type="ECO:0000256" key="3">
    <source>
        <dbReference type="ARBA" id="ARBA00023163"/>
    </source>
</evidence>
<keyword evidence="3" id="KW-0804">Transcription</keyword>
<dbReference type="Gene3D" id="1.10.10.10">
    <property type="entry name" value="Winged helix-like DNA-binding domain superfamily/Winged helix DNA-binding domain"/>
    <property type="match status" value="1"/>
</dbReference>
<protein>
    <submittedName>
        <fullName evidence="5">DNA-binding MarR family transcriptional regulator</fullName>
    </submittedName>
</protein>
<dbReference type="InterPro" id="IPR039422">
    <property type="entry name" value="MarR/SlyA-like"/>
</dbReference>
<keyword evidence="1" id="KW-0805">Transcription regulation</keyword>
<name>A0A852X836_9MICO</name>
<dbReference type="PANTHER" id="PTHR33164:SF99">
    <property type="entry name" value="MARR FAMILY REGULATORY PROTEIN"/>
    <property type="match status" value="1"/>
</dbReference>
<dbReference type="EMBL" id="JACBZX010000001">
    <property type="protein sequence ID" value="NYG36444.1"/>
    <property type="molecule type" value="Genomic_DNA"/>
</dbReference>
<feature type="domain" description="HTH marR-type" evidence="4">
    <location>
        <begin position="9"/>
        <end position="144"/>
    </location>
</feature>
<dbReference type="InterPro" id="IPR036388">
    <property type="entry name" value="WH-like_DNA-bd_sf"/>
</dbReference>
<evidence type="ECO:0000313" key="6">
    <source>
        <dbReference type="Proteomes" id="UP000592181"/>
    </source>
</evidence>
<accession>A0A852X836</accession>
<organism evidence="5 6">
    <name type="scientific">Janibacter alkaliphilus</name>
    <dbReference type="NCBI Taxonomy" id="1069963"/>
    <lineage>
        <taxon>Bacteria</taxon>
        <taxon>Bacillati</taxon>
        <taxon>Actinomycetota</taxon>
        <taxon>Actinomycetes</taxon>
        <taxon>Micrococcales</taxon>
        <taxon>Intrasporangiaceae</taxon>
        <taxon>Janibacter</taxon>
    </lineage>
</organism>
<dbReference type="AlphaFoldDB" id="A0A852X836"/>
<dbReference type="SUPFAM" id="SSF46785">
    <property type="entry name" value="Winged helix' DNA-binding domain"/>
    <property type="match status" value="1"/>
</dbReference>
<dbReference type="InterPro" id="IPR011991">
    <property type="entry name" value="ArsR-like_HTH"/>
</dbReference>
<dbReference type="PANTHER" id="PTHR33164">
    <property type="entry name" value="TRANSCRIPTIONAL REGULATOR, MARR FAMILY"/>
    <property type="match status" value="1"/>
</dbReference>
<reference evidence="5 6" key="1">
    <citation type="submission" date="2020-07" db="EMBL/GenBank/DDBJ databases">
        <title>Sequencing the genomes of 1000 actinobacteria strains.</title>
        <authorList>
            <person name="Klenk H.-P."/>
        </authorList>
    </citation>
    <scope>NUCLEOTIDE SEQUENCE [LARGE SCALE GENOMIC DNA]</scope>
    <source>
        <strain evidence="5 6">DSM 24723</strain>
    </source>
</reference>
<evidence type="ECO:0000313" key="5">
    <source>
        <dbReference type="EMBL" id="NYG36444.1"/>
    </source>
</evidence>
<dbReference type="CDD" id="cd00090">
    <property type="entry name" value="HTH_ARSR"/>
    <property type="match status" value="1"/>
</dbReference>
<keyword evidence="6" id="KW-1185">Reference proteome</keyword>
<evidence type="ECO:0000256" key="1">
    <source>
        <dbReference type="ARBA" id="ARBA00023015"/>
    </source>
</evidence>
<dbReference type="InterPro" id="IPR000835">
    <property type="entry name" value="HTH_MarR-typ"/>
</dbReference>
<dbReference type="GO" id="GO:0003700">
    <property type="term" value="F:DNA-binding transcription factor activity"/>
    <property type="evidence" value="ECO:0007669"/>
    <property type="project" value="InterPro"/>
</dbReference>
<dbReference type="Pfam" id="PF12802">
    <property type="entry name" value="MarR_2"/>
    <property type="match status" value="1"/>
</dbReference>
<dbReference type="SMART" id="SM00347">
    <property type="entry name" value="HTH_MARR"/>
    <property type="match status" value="1"/>
</dbReference>
<proteinExistence type="predicted"/>
<dbReference type="InterPro" id="IPR023187">
    <property type="entry name" value="Tscrpt_reg_MarR-type_CS"/>
</dbReference>
<comment type="caution">
    <text evidence="5">The sequence shown here is derived from an EMBL/GenBank/DDBJ whole genome shotgun (WGS) entry which is preliminary data.</text>
</comment>
<evidence type="ECO:0000259" key="4">
    <source>
        <dbReference type="PROSITE" id="PS50995"/>
    </source>
</evidence>
<evidence type="ECO:0000256" key="2">
    <source>
        <dbReference type="ARBA" id="ARBA00023125"/>
    </source>
</evidence>
<sequence length="159" mass="16732">MSGDQVVDGLPLVALLGGAHDAFVLEFERRLAAAGLPGVTLAHSRTVLRHLTTGPARASQLVEPCGMSKQAVSQQIGQLERGGYIAVRPDPADQRARLLTLTPAGEEAQRTVRRLFAEIEADWVADLGADDVAALRRVLAAAIARQGCTEAVVEDVGCG</sequence>
<dbReference type="GO" id="GO:0006950">
    <property type="term" value="P:response to stress"/>
    <property type="evidence" value="ECO:0007669"/>
    <property type="project" value="TreeGrafter"/>
</dbReference>